<sequence length="64" mass="8013">MKEKDLIRFLDAFERFLGRNEHWLQKPEEKIKQFEKDMNEWDQDFIKQIGSVEKIIKELEKRME</sequence>
<protein>
    <submittedName>
        <fullName evidence="1">Uncharacterized protein</fullName>
    </submittedName>
</protein>
<comment type="caution">
    <text evidence="1">The sequence shown here is derived from an EMBL/GenBank/DDBJ whole genome shotgun (WGS) entry which is preliminary data.</text>
</comment>
<name>A0ABP3L2F3_9BACI</name>
<gene>
    <name evidence="1" type="ORF">GCM10008986_17780</name>
</gene>
<proteinExistence type="predicted"/>
<dbReference type="Proteomes" id="UP001500880">
    <property type="component" value="Unassembled WGS sequence"/>
</dbReference>
<keyword evidence="2" id="KW-1185">Reference proteome</keyword>
<dbReference type="EMBL" id="BAAADO010000003">
    <property type="protein sequence ID" value="GAA0491999.1"/>
    <property type="molecule type" value="Genomic_DNA"/>
</dbReference>
<reference evidence="2" key="1">
    <citation type="journal article" date="2019" name="Int. J. Syst. Evol. Microbiol.">
        <title>The Global Catalogue of Microorganisms (GCM) 10K type strain sequencing project: providing services to taxonomists for standard genome sequencing and annotation.</title>
        <authorList>
            <consortium name="The Broad Institute Genomics Platform"/>
            <consortium name="The Broad Institute Genome Sequencing Center for Infectious Disease"/>
            <person name="Wu L."/>
            <person name="Ma J."/>
        </authorList>
    </citation>
    <scope>NUCLEOTIDE SEQUENCE [LARGE SCALE GENOMIC DNA]</scope>
    <source>
        <strain evidence="2">JCM 12389</strain>
    </source>
</reference>
<accession>A0ABP3L2F3</accession>
<dbReference type="RefSeq" id="WP_343839883.1">
    <property type="nucleotide sequence ID" value="NZ_BAAADO010000003.1"/>
</dbReference>
<evidence type="ECO:0000313" key="2">
    <source>
        <dbReference type="Proteomes" id="UP001500880"/>
    </source>
</evidence>
<organism evidence="1 2">
    <name type="scientific">Salinibacillus aidingensis</name>
    <dbReference type="NCBI Taxonomy" id="237684"/>
    <lineage>
        <taxon>Bacteria</taxon>
        <taxon>Bacillati</taxon>
        <taxon>Bacillota</taxon>
        <taxon>Bacilli</taxon>
        <taxon>Bacillales</taxon>
        <taxon>Bacillaceae</taxon>
        <taxon>Salinibacillus</taxon>
    </lineage>
</organism>
<evidence type="ECO:0000313" key="1">
    <source>
        <dbReference type="EMBL" id="GAA0491999.1"/>
    </source>
</evidence>